<feature type="compositionally biased region" description="Low complexity" evidence="1">
    <location>
        <begin position="55"/>
        <end position="67"/>
    </location>
</feature>
<proteinExistence type="predicted"/>
<evidence type="ECO:0000313" key="3">
    <source>
        <dbReference type="Proteomes" id="UP001165090"/>
    </source>
</evidence>
<protein>
    <submittedName>
        <fullName evidence="2">Uncharacterized protein</fullName>
    </submittedName>
</protein>
<accession>A0ABQ5SGX0</accession>
<feature type="region of interest" description="Disordered" evidence="1">
    <location>
        <begin position="47"/>
        <end position="115"/>
    </location>
</feature>
<sequence length="115" mass="12846">MHWKLAYVSEHNMVRHYLQKLQQQRCAAEAVDLDSFRFATGPTTHYVIRPGGLNPQSQPSQSQSRSPGNLPPMQLQRQEPRGIRSSRSRRTGADNTSQGPPPSSGEPKRNGCILP</sequence>
<gene>
    <name evidence="2" type="ORF">VaNZ11_013038</name>
</gene>
<evidence type="ECO:0000256" key="1">
    <source>
        <dbReference type="SAM" id="MobiDB-lite"/>
    </source>
</evidence>
<keyword evidence="3" id="KW-1185">Reference proteome</keyword>
<dbReference type="EMBL" id="BSDZ01000080">
    <property type="protein sequence ID" value="GLI68572.1"/>
    <property type="molecule type" value="Genomic_DNA"/>
</dbReference>
<evidence type="ECO:0000313" key="2">
    <source>
        <dbReference type="EMBL" id="GLI68572.1"/>
    </source>
</evidence>
<reference evidence="2 3" key="1">
    <citation type="journal article" date="2023" name="IScience">
        <title>Expanded male sex-determining region conserved during the evolution of homothallism in the green alga Volvox.</title>
        <authorList>
            <person name="Yamamoto K."/>
            <person name="Matsuzaki R."/>
            <person name="Mahakham W."/>
            <person name="Heman W."/>
            <person name="Sekimoto H."/>
            <person name="Kawachi M."/>
            <person name="Minakuchi Y."/>
            <person name="Toyoda A."/>
            <person name="Nozaki H."/>
        </authorList>
    </citation>
    <scope>NUCLEOTIDE SEQUENCE [LARGE SCALE GENOMIC DNA]</scope>
    <source>
        <strain evidence="2 3">NIES-4468</strain>
    </source>
</reference>
<comment type="caution">
    <text evidence="2">The sequence shown here is derived from an EMBL/GenBank/DDBJ whole genome shotgun (WGS) entry which is preliminary data.</text>
</comment>
<name>A0ABQ5SGX0_9CHLO</name>
<organism evidence="2 3">
    <name type="scientific">Volvox africanus</name>
    <dbReference type="NCBI Taxonomy" id="51714"/>
    <lineage>
        <taxon>Eukaryota</taxon>
        <taxon>Viridiplantae</taxon>
        <taxon>Chlorophyta</taxon>
        <taxon>core chlorophytes</taxon>
        <taxon>Chlorophyceae</taxon>
        <taxon>CS clade</taxon>
        <taxon>Chlamydomonadales</taxon>
        <taxon>Volvocaceae</taxon>
        <taxon>Volvox</taxon>
    </lineage>
</organism>
<dbReference type="Proteomes" id="UP001165090">
    <property type="component" value="Unassembled WGS sequence"/>
</dbReference>